<dbReference type="GO" id="GO:0008270">
    <property type="term" value="F:zinc ion binding"/>
    <property type="evidence" value="ECO:0007669"/>
    <property type="project" value="InterPro"/>
</dbReference>
<evidence type="ECO:0000256" key="4">
    <source>
        <dbReference type="ARBA" id="ARBA00022737"/>
    </source>
</evidence>
<feature type="non-terminal residue" evidence="8">
    <location>
        <position position="1"/>
    </location>
</feature>
<evidence type="ECO:0000313" key="9">
    <source>
        <dbReference type="Proteomes" id="UP000054313"/>
    </source>
</evidence>
<protein>
    <submittedName>
        <fullName evidence="8">Receptor-type tyrosine-protein phosphatase gamma</fullName>
    </submittedName>
</protein>
<dbReference type="SMART" id="SM01057">
    <property type="entry name" value="Carb_anhydrase"/>
    <property type="match status" value="1"/>
</dbReference>
<dbReference type="PANTHER" id="PTHR18952">
    <property type="entry name" value="CARBONIC ANHYDRASE"/>
    <property type="match status" value="1"/>
</dbReference>
<comment type="similarity">
    <text evidence="2">Belongs to the alpha-carbonic anhydrase family.</text>
</comment>
<sequence length="224" mass="25177">NGNWHWYFSTGTYGPEHWVTSSEKCGGSHQSPIDIVDHQAHVGDEYQELQLDGFDNESSNKTWMKNTGKTVAILLKISGAGLPGRFKAEKVEFHWGQSNGSAGSEHSINGKRFPVEMQIYFYNPDDFDSFGTAVLENRVVGAMAVFFQVSQRDNPALDPIIHGLKGVVHHEKETFLDPFVLRELLPTSLGSYYRYAGSLTTPPCSEIVEWIVFRKPVPISYHQV</sequence>
<reference evidence="8 9" key="1">
    <citation type="submission" date="2014-04" db="EMBL/GenBank/DDBJ databases">
        <title>Genome evolution of avian class.</title>
        <authorList>
            <person name="Zhang G."/>
            <person name="Li C."/>
        </authorList>
    </citation>
    <scope>NUCLEOTIDE SEQUENCE [LARGE SCALE GENOMIC DNA]</scope>
    <source>
        <strain evidence="8">BGI_N328</strain>
    </source>
</reference>
<dbReference type="AlphaFoldDB" id="A0A093FUM7"/>
<organism evidence="8 9">
    <name type="scientific">Gavia stellata</name>
    <name type="common">Red-throated diver</name>
    <name type="synonym">Colymbus stellatus</name>
    <dbReference type="NCBI Taxonomy" id="37040"/>
    <lineage>
        <taxon>Eukaryota</taxon>
        <taxon>Metazoa</taxon>
        <taxon>Chordata</taxon>
        <taxon>Craniata</taxon>
        <taxon>Vertebrata</taxon>
        <taxon>Euteleostomi</taxon>
        <taxon>Archelosauria</taxon>
        <taxon>Archosauria</taxon>
        <taxon>Dinosauria</taxon>
        <taxon>Saurischia</taxon>
        <taxon>Theropoda</taxon>
        <taxon>Coelurosauria</taxon>
        <taxon>Aves</taxon>
        <taxon>Neognathae</taxon>
        <taxon>Neoaves</taxon>
        <taxon>Aequornithes</taxon>
        <taxon>Gaviiformes</taxon>
        <taxon>Gaviidae</taxon>
        <taxon>Gavia</taxon>
    </lineage>
</organism>
<evidence type="ECO:0000256" key="3">
    <source>
        <dbReference type="ARBA" id="ARBA00022692"/>
    </source>
</evidence>
<evidence type="ECO:0000256" key="6">
    <source>
        <dbReference type="ARBA" id="ARBA00023180"/>
    </source>
</evidence>
<evidence type="ECO:0000256" key="2">
    <source>
        <dbReference type="ARBA" id="ARBA00010718"/>
    </source>
</evidence>
<feature type="domain" description="Alpha-carbonic anhydrase" evidence="7">
    <location>
        <begin position="4"/>
        <end position="224"/>
    </location>
</feature>
<evidence type="ECO:0000313" key="8">
    <source>
        <dbReference type="EMBL" id="KFV60365.1"/>
    </source>
</evidence>
<dbReference type="InterPro" id="IPR001148">
    <property type="entry name" value="CA_dom"/>
</dbReference>
<keyword evidence="5" id="KW-0472">Membrane</keyword>
<name>A0A093FUM7_GAVST</name>
<evidence type="ECO:0000256" key="5">
    <source>
        <dbReference type="ARBA" id="ARBA00022989"/>
    </source>
</evidence>
<comment type="subcellular location">
    <subcellularLocation>
        <location evidence="1">Membrane</location>
        <topology evidence="1">Single-pass type I membrane protein</topology>
    </subcellularLocation>
</comment>
<dbReference type="GO" id="GO:0005886">
    <property type="term" value="C:plasma membrane"/>
    <property type="evidence" value="ECO:0007669"/>
    <property type="project" value="TreeGrafter"/>
</dbReference>
<dbReference type="FunFam" id="3.10.200.10:FF:000005">
    <property type="entry name" value="receptor-type tyrosine-protein phosphatase gamma isoform X1"/>
    <property type="match status" value="1"/>
</dbReference>
<gene>
    <name evidence="8" type="ORF">N328_02710</name>
</gene>
<dbReference type="PROSITE" id="PS51144">
    <property type="entry name" value="ALPHA_CA_2"/>
    <property type="match status" value="1"/>
</dbReference>
<dbReference type="Gene3D" id="3.10.200.10">
    <property type="entry name" value="Alpha carbonic anhydrase"/>
    <property type="match status" value="1"/>
</dbReference>
<dbReference type="Pfam" id="PF00194">
    <property type="entry name" value="Carb_anhydrase"/>
    <property type="match status" value="1"/>
</dbReference>
<keyword evidence="5" id="KW-1133">Transmembrane helix</keyword>
<feature type="non-terminal residue" evidence="8">
    <location>
        <position position="224"/>
    </location>
</feature>
<dbReference type="InterPro" id="IPR023561">
    <property type="entry name" value="Carbonic_anhydrase_a-class"/>
</dbReference>
<keyword evidence="4" id="KW-0677">Repeat</keyword>
<dbReference type="CDD" id="cd03122">
    <property type="entry name" value="alpha_CARP_receptor_like"/>
    <property type="match status" value="1"/>
</dbReference>
<keyword evidence="6" id="KW-0325">Glycoprotein</keyword>
<keyword evidence="8" id="KW-0675">Receptor</keyword>
<accession>A0A093FUM7</accession>
<dbReference type="GO" id="GO:0004089">
    <property type="term" value="F:carbonate dehydratase activity"/>
    <property type="evidence" value="ECO:0007669"/>
    <property type="project" value="InterPro"/>
</dbReference>
<keyword evidence="3" id="KW-0812">Transmembrane</keyword>
<dbReference type="InterPro" id="IPR036398">
    <property type="entry name" value="CA_dom_sf"/>
</dbReference>
<dbReference type="Proteomes" id="UP000054313">
    <property type="component" value="Unassembled WGS sequence"/>
</dbReference>
<dbReference type="SUPFAM" id="SSF51069">
    <property type="entry name" value="Carbonic anhydrase"/>
    <property type="match status" value="1"/>
</dbReference>
<dbReference type="InterPro" id="IPR041887">
    <property type="entry name" value="Alpha_CARP_receptor-type"/>
</dbReference>
<keyword evidence="9" id="KW-1185">Reference proteome</keyword>
<dbReference type="PANTHER" id="PTHR18952:SF84">
    <property type="entry name" value="CARBONIC ANHYDRASE 14"/>
    <property type="match status" value="1"/>
</dbReference>
<evidence type="ECO:0000256" key="1">
    <source>
        <dbReference type="ARBA" id="ARBA00004479"/>
    </source>
</evidence>
<evidence type="ECO:0000259" key="7">
    <source>
        <dbReference type="PROSITE" id="PS51144"/>
    </source>
</evidence>
<dbReference type="EMBL" id="KK639417">
    <property type="protein sequence ID" value="KFV60365.1"/>
    <property type="molecule type" value="Genomic_DNA"/>
</dbReference>
<proteinExistence type="inferred from homology"/>